<accession>A0AAV1JV68</accession>
<dbReference type="Gene3D" id="1.10.2080.10">
    <property type="entry name" value="Insect odorant-binding protein A10/Ejaculatory bulb-specific protein 3"/>
    <property type="match status" value="1"/>
</dbReference>
<dbReference type="Pfam" id="PF03392">
    <property type="entry name" value="OS-D"/>
    <property type="match status" value="1"/>
</dbReference>
<feature type="chain" id="PRO_5043617669" evidence="1">
    <location>
        <begin position="17"/>
        <end position="123"/>
    </location>
</feature>
<dbReference type="AlphaFoldDB" id="A0AAV1JV68"/>
<evidence type="ECO:0000256" key="1">
    <source>
        <dbReference type="SAM" id="SignalP"/>
    </source>
</evidence>
<protein>
    <submittedName>
        <fullName evidence="2">Uncharacterized protein</fullName>
    </submittedName>
</protein>
<proteinExistence type="predicted"/>
<dbReference type="EMBL" id="CAVLEF010000146">
    <property type="protein sequence ID" value="CAK1552528.1"/>
    <property type="molecule type" value="Genomic_DNA"/>
</dbReference>
<sequence>MKILIVMAALFAAVACKNTFFYTTADDNLDVDAIIRNRRKLEDFGDCFLGRKPCDEVAASYKVILPEAISQACRRCTGAQKRSLHGLMLGFASQLPERYEAIVLKCDPRGIHIDSFWKSIKGF</sequence>
<evidence type="ECO:0000313" key="2">
    <source>
        <dbReference type="EMBL" id="CAK1552528.1"/>
    </source>
</evidence>
<dbReference type="PROSITE" id="PS51257">
    <property type="entry name" value="PROKAR_LIPOPROTEIN"/>
    <property type="match status" value="1"/>
</dbReference>
<comment type="caution">
    <text evidence="2">The sequence shown here is derived from an EMBL/GenBank/DDBJ whole genome shotgun (WGS) entry which is preliminary data.</text>
</comment>
<gene>
    <name evidence="2" type="ORF">LNINA_LOCUS11568</name>
</gene>
<dbReference type="PANTHER" id="PTHR11257:SF9">
    <property type="entry name" value="CHEMOSENSORY PROTEIN 13"/>
    <property type="match status" value="1"/>
</dbReference>
<keyword evidence="1" id="KW-0732">Signal</keyword>
<dbReference type="InterPro" id="IPR036682">
    <property type="entry name" value="OS_D_A10/PebIII_sf"/>
</dbReference>
<name>A0AAV1JV68_9NEOP</name>
<dbReference type="Proteomes" id="UP001497472">
    <property type="component" value="Unassembled WGS sequence"/>
</dbReference>
<feature type="signal peptide" evidence="1">
    <location>
        <begin position="1"/>
        <end position="16"/>
    </location>
</feature>
<organism evidence="2 3">
    <name type="scientific">Leptosia nina</name>
    <dbReference type="NCBI Taxonomy" id="320188"/>
    <lineage>
        <taxon>Eukaryota</taxon>
        <taxon>Metazoa</taxon>
        <taxon>Ecdysozoa</taxon>
        <taxon>Arthropoda</taxon>
        <taxon>Hexapoda</taxon>
        <taxon>Insecta</taxon>
        <taxon>Pterygota</taxon>
        <taxon>Neoptera</taxon>
        <taxon>Endopterygota</taxon>
        <taxon>Lepidoptera</taxon>
        <taxon>Glossata</taxon>
        <taxon>Ditrysia</taxon>
        <taxon>Papilionoidea</taxon>
        <taxon>Pieridae</taxon>
        <taxon>Pierinae</taxon>
        <taxon>Leptosia</taxon>
    </lineage>
</organism>
<dbReference type="InterPro" id="IPR005055">
    <property type="entry name" value="A10/PebIII"/>
</dbReference>
<dbReference type="PANTHER" id="PTHR11257">
    <property type="entry name" value="CHEMOSENSORY PROTEIN-RELATED"/>
    <property type="match status" value="1"/>
</dbReference>
<evidence type="ECO:0000313" key="3">
    <source>
        <dbReference type="Proteomes" id="UP001497472"/>
    </source>
</evidence>
<reference evidence="2 3" key="1">
    <citation type="submission" date="2023-11" db="EMBL/GenBank/DDBJ databases">
        <authorList>
            <person name="Okamura Y."/>
        </authorList>
    </citation>
    <scope>NUCLEOTIDE SEQUENCE [LARGE SCALE GENOMIC DNA]</scope>
</reference>
<dbReference type="SUPFAM" id="SSF100910">
    <property type="entry name" value="Chemosensory protein Csp2"/>
    <property type="match status" value="1"/>
</dbReference>
<keyword evidence="3" id="KW-1185">Reference proteome</keyword>